<evidence type="ECO:0000256" key="4">
    <source>
        <dbReference type="ARBA" id="ARBA00023125"/>
    </source>
</evidence>
<dbReference type="GO" id="GO:0003677">
    <property type="term" value="F:DNA binding"/>
    <property type="evidence" value="ECO:0007669"/>
    <property type="project" value="UniProtKB-KW"/>
</dbReference>
<keyword evidence="4" id="KW-0238">DNA-binding</keyword>
<evidence type="ECO:0000313" key="9">
    <source>
        <dbReference type="Proteomes" id="UP000184330"/>
    </source>
</evidence>
<gene>
    <name evidence="8" type="ORF">PAC_14846</name>
</gene>
<dbReference type="PROSITE" id="PS50048">
    <property type="entry name" value="ZN2_CY6_FUNGAL_2"/>
    <property type="match status" value="1"/>
</dbReference>
<dbReference type="InterPro" id="IPR036864">
    <property type="entry name" value="Zn2-C6_fun-type_DNA-bd_sf"/>
</dbReference>
<dbReference type="InterPro" id="IPR001138">
    <property type="entry name" value="Zn2Cys6_DnaBD"/>
</dbReference>
<evidence type="ECO:0000256" key="6">
    <source>
        <dbReference type="ARBA" id="ARBA00023242"/>
    </source>
</evidence>
<evidence type="ECO:0000313" key="8">
    <source>
        <dbReference type="EMBL" id="CZR64946.1"/>
    </source>
</evidence>
<evidence type="ECO:0000256" key="3">
    <source>
        <dbReference type="ARBA" id="ARBA00023015"/>
    </source>
</evidence>
<dbReference type="SUPFAM" id="SSF57701">
    <property type="entry name" value="Zn2/Cys6 DNA-binding domain"/>
    <property type="match status" value="1"/>
</dbReference>
<dbReference type="PANTHER" id="PTHR36206:SF4">
    <property type="entry name" value="HYPOTHETICAL CONSERVED PROTEIN (EUROFUNG)-RELATED"/>
    <property type="match status" value="1"/>
</dbReference>
<name>A0A1L7XJ15_9HELO</name>
<dbReference type="OrthoDB" id="2593732at2759"/>
<keyword evidence="2" id="KW-0862">Zinc</keyword>
<keyword evidence="1" id="KW-0479">Metal-binding</keyword>
<dbReference type="Pfam" id="PF00172">
    <property type="entry name" value="Zn_clus"/>
    <property type="match status" value="1"/>
</dbReference>
<dbReference type="InterPro" id="IPR052360">
    <property type="entry name" value="Transcr_Regulatory_Proteins"/>
</dbReference>
<dbReference type="Proteomes" id="UP000184330">
    <property type="component" value="Unassembled WGS sequence"/>
</dbReference>
<dbReference type="PANTHER" id="PTHR36206">
    <property type="entry name" value="ASPERCRYPTIN BIOSYNTHESIS CLUSTER-SPECIFIC TRANSCRIPTION REGULATOR ATNN-RELATED"/>
    <property type="match status" value="1"/>
</dbReference>
<proteinExistence type="predicted"/>
<evidence type="ECO:0000256" key="1">
    <source>
        <dbReference type="ARBA" id="ARBA00022723"/>
    </source>
</evidence>
<dbReference type="STRING" id="576137.A0A1L7XJ15"/>
<organism evidence="8 9">
    <name type="scientific">Phialocephala subalpina</name>
    <dbReference type="NCBI Taxonomy" id="576137"/>
    <lineage>
        <taxon>Eukaryota</taxon>
        <taxon>Fungi</taxon>
        <taxon>Dikarya</taxon>
        <taxon>Ascomycota</taxon>
        <taxon>Pezizomycotina</taxon>
        <taxon>Leotiomycetes</taxon>
        <taxon>Helotiales</taxon>
        <taxon>Mollisiaceae</taxon>
        <taxon>Phialocephala</taxon>
        <taxon>Phialocephala fortinii species complex</taxon>
    </lineage>
</organism>
<protein>
    <recommendedName>
        <fullName evidence="7">Zn(2)-C6 fungal-type domain-containing protein</fullName>
    </recommendedName>
</protein>
<sequence length="608" mass="69669">MENPSGKEIKRRNGTIKLRTGCFTCKIRRVKCDESRSICARCKSFGVKCDGYPPAAKASSRTTSQSCQVLLPKSAKANTASVPNPLSITDFDNDNEKIYFLLFQEKTSNAIAPYFGPEAWRRLIMESCHVPSIQYGVLVIAALDRITMDAVDYRDLFLDSGITSTYGCWEIWLFTLVLGNPTRTLGIHGNPFLIMLTFVFRVYESNQIREKYTYQRKPRFENYLIACLLTATFETFHGDYSLANAQIRTGIDLLYEWKAAFPKDRWTLGYESPNPHVVETNIYKTFGRLELMIVYPDDRIPPERHEAGKSHETEILRSTPEVFHSLQEARVCLEVLLRRLEHYYYTSGVWPTETGFTDSPIDGQQHRNPIRQTDDGIAFDEPLEPQSQRFILVRITTILLFAIPTDMTNLPMRAWKIYHNAIILERNTTTPEAEEGKAMQEQHMKEILHWKSAFESLVARPDMSESSSSTLLRLHSKTSYMCLVTFSTTDLMSYDNLTNEIWDIVYLAKQLMGTSSPSQKSKFTLNFGAIIPLYFVGIKCRDSAARKVVIHLLLSKPRREGFWESQLVGRIVRWIQEIEEEFSGDGIVPAWARVRPIDIVFDFAGGPI</sequence>
<evidence type="ECO:0000256" key="5">
    <source>
        <dbReference type="ARBA" id="ARBA00023163"/>
    </source>
</evidence>
<keyword evidence="9" id="KW-1185">Reference proteome</keyword>
<dbReference type="SMART" id="SM00066">
    <property type="entry name" value="GAL4"/>
    <property type="match status" value="1"/>
</dbReference>
<dbReference type="PROSITE" id="PS00463">
    <property type="entry name" value="ZN2_CY6_FUNGAL_1"/>
    <property type="match status" value="1"/>
</dbReference>
<dbReference type="CDD" id="cd00067">
    <property type="entry name" value="GAL4"/>
    <property type="match status" value="1"/>
</dbReference>
<evidence type="ECO:0000256" key="2">
    <source>
        <dbReference type="ARBA" id="ARBA00022833"/>
    </source>
</evidence>
<reference evidence="8 9" key="1">
    <citation type="submission" date="2016-03" db="EMBL/GenBank/DDBJ databases">
        <authorList>
            <person name="Ploux O."/>
        </authorList>
    </citation>
    <scope>NUCLEOTIDE SEQUENCE [LARGE SCALE GENOMIC DNA]</scope>
    <source>
        <strain evidence="8 9">UAMH 11012</strain>
    </source>
</reference>
<feature type="domain" description="Zn(2)-C6 fungal-type" evidence="7">
    <location>
        <begin position="21"/>
        <end position="49"/>
    </location>
</feature>
<dbReference type="GO" id="GO:0008270">
    <property type="term" value="F:zinc ion binding"/>
    <property type="evidence" value="ECO:0007669"/>
    <property type="project" value="InterPro"/>
</dbReference>
<dbReference type="GO" id="GO:0000981">
    <property type="term" value="F:DNA-binding transcription factor activity, RNA polymerase II-specific"/>
    <property type="evidence" value="ECO:0007669"/>
    <property type="project" value="InterPro"/>
</dbReference>
<dbReference type="AlphaFoldDB" id="A0A1L7XJ15"/>
<evidence type="ECO:0000259" key="7">
    <source>
        <dbReference type="PROSITE" id="PS50048"/>
    </source>
</evidence>
<dbReference type="Gene3D" id="4.10.240.10">
    <property type="entry name" value="Zn(2)-C6 fungal-type DNA-binding domain"/>
    <property type="match status" value="1"/>
</dbReference>
<dbReference type="EMBL" id="FJOG01000028">
    <property type="protein sequence ID" value="CZR64946.1"/>
    <property type="molecule type" value="Genomic_DNA"/>
</dbReference>
<keyword evidence="6" id="KW-0539">Nucleus</keyword>
<keyword evidence="5" id="KW-0804">Transcription</keyword>
<accession>A0A1L7XJ15</accession>
<keyword evidence="3" id="KW-0805">Transcription regulation</keyword>